<dbReference type="PROSITE" id="PS00197">
    <property type="entry name" value="2FE2S_FER_1"/>
    <property type="match status" value="1"/>
</dbReference>
<dbReference type="EMBL" id="CAJNOW010015578">
    <property type="protein sequence ID" value="CAF1643395.1"/>
    <property type="molecule type" value="Genomic_DNA"/>
</dbReference>
<dbReference type="InterPro" id="IPR016208">
    <property type="entry name" value="Ald_Oxase/xanthine_DH-like"/>
</dbReference>
<dbReference type="FunFam" id="3.10.20.30:FF:000015">
    <property type="entry name" value="Aldehyde oxidase 1"/>
    <property type="match status" value="1"/>
</dbReference>
<evidence type="ECO:0000256" key="12">
    <source>
        <dbReference type="ARBA" id="ARBA00034078"/>
    </source>
</evidence>
<evidence type="ECO:0000256" key="9">
    <source>
        <dbReference type="ARBA" id="ARBA00023002"/>
    </source>
</evidence>
<dbReference type="GO" id="GO:0051537">
    <property type="term" value="F:2 iron, 2 sulfur cluster binding"/>
    <property type="evidence" value="ECO:0007669"/>
    <property type="project" value="UniProtKB-KW"/>
</dbReference>
<keyword evidence="7" id="KW-0479">Metal-binding</keyword>
<evidence type="ECO:0000256" key="11">
    <source>
        <dbReference type="ARBA" id="ARBA00023014"/>
    </source>
</evidence>
<dbReference type="InterPro" id="IPR012675">
    <property type="entry name" value="Beta-grasp_dom_sf"/>
</dbReference>
<dbReference type="Pfam" id="PF01799">
    <property type="entry name" value="Fer2_2"/>
    <property type="match status" value="1"/>
</dbReference>
<dbReference type="InterPro" id="IPR037165">
    <property type="entry name" value="AldOxase/xan_DH_Mopterin-bd_sf"/>
</dbReference>
<sequence length="868" mass="96124">MIEHLLFYVNGKEVIERHAEPDWTLLWYLRNKLRLTGSKLGCGEGGCGACTVMISRCIDRESGKLEHRTINACLAPLCSVDGCHVITVEGLGSVNKSNIHPIQSRLTELFGSQCGFCTPGMIMSLYGTITTAKTPQPTMQDIEEALDGNLCRCTGYRPILDAVKTFASDTNKLPTSEPSATTSTTLDKFAPCIGAVIGLVVCESEQAAHKAANLVQIEYELLTPTILTIEDAIMHESYFGNEICLQQGDIDKSFADAEHKLEGTLMIGGQEHFYLEPNCCMVIPSMDDNEITMYLSTQSITAPQELTARALGRDISRIKCHNKRVGGAFGGKESRPIPLCIGIAVAAVKVGRPVRFNLDRHTDMSITGHRHPFKVEYKVGFTANGNLLALDLQLWSNGGCSLDFSVSIMEHAMLHLGNCYRFPNMRIRGRACKTHLPSNTALRGFGGPQAILACENIIEHIASYLKMDPFNIRQLNLFKEGDTTHYGQILEHWNVPRILNEIIISSDLVPRQKQVDEFNRTNIYRKRGISIIPTKFGIGFLLRFLNQAGALVHIYKDGSVLVSHGGIEMGQGLNTKMIAIAAEVLGCGVHRIRISETASDKVPNASTTGGSVSSDLNGMAVKHACEQLRERLNTLIIDNNAEIPWEDLVTQAYFSRLDLCAHGFHSTPNMFDYDLSQNRAQYNYFTQGAAVSEVELDALTGDWHILRVDILMDVGTSLNPYIDIGQIEGAFMQGVGLFTMEELIWGDHKQQKWIKPGFLFSRGPDTYKIPSFSDVPLDLRVSLLSESSNPRAIYSSKGIGEPPITLASSVFFALKQACMAYRKQQSFSDYFTLQSPATVERLRMACSDEFTNRACLTDHQNFQPRGSY</sequence>
<keyword evidence="8" id="KW-0274">FAD</keyword>
<keyword evidence="4" id="KW-0500">Molybdenum</keyword>
<dbReference type="InterPro" id="IPR008274">
    <property type="entry name" value="AldOxase/xan_DH_MoCoBD1"/>
</dbReference>
<dbReference type="SUPFAM" id="SSF54665">
    <property type="entry name" value="CO dehydrogenase molybdoprotein N-domain-like"/>
    <property type="match status" value="1"/>
</dbReference>
<evidence type="ECO:0000256" key="10">
    <source>
        <dbReference type="ARBA" id="ARBA00023004"/>
    </source>
</evidence>
<organism evidence="14 15">
    <name type="scientific">Rotaria magnacalcarata</name>
    <dbReference type="NCBI Taxonomy" id="392030"/>
    <lineage>
        <taxon>Eukaryota</taxon>
        <taxon>Metazoa</taxon>
        <taxon>Spiralia</taxon>
        <taxon>Gnathifera</taxon>
        <taxon>Rotifera</taxon>
        <taxon>Eurotatoria</taxon>
        <taxon>Bdelloidea</taxon>
        <taxon>Philodinida</taxon>
        <taxon>Philodinidae</taxon>
        <taxon>Rotaria</taxon>
    </lineage>
</organism>
<reference evidence="14" key="1">
    <citation type="submission" date="2021-02" db="EMBL/GenBank/DDBJ databases">
        <authorList>
            <person name="Nowell W R."/>
        </authorList>
    </citation>
    <scope>NUCLEOTIDE SEQUENCE</scope>
</reference>
<gene>
    <name evidence="14" type="ORF">KQP761_LOCUS28510</name>
</gene>
<dbReference type="AlphaFoldDB" id="A0A816EA50"/>
<dbReference type="Pfam" id="PF20256">
    <property type="entry name" value="MoCoBD_2"/>
    <property type="match status" value="1"/>
</dbReference>
<comment type="cofactor">
    <cofactor evidence="12">
        <name>[2Fe-2S] cluster</name>
        <dbReference type="ChEBI" id="CHEBI:190135"/>
    </cofactor>
</comment>
<dbReference type="Gene3D" id="3.30.365.10">
    <property type="entry name" value="Aldehyde oxidase/xanthine dehydrogenase, molybdopterin binding domain"/>
    <property type="match status" value="4"/>
</dbReference>
<evidence type="ECO:0000256" key="7">
    <source>
        <dbReference type="ARBA" id="ARBA00022723"/>
    </source>
</evidence>
<dbReference type="InterPro" id="IPR001041">
    <property type="entry name" value="2Fe-2S_ferredoxin-type"/>
</dbReference>
<dbReference type="InterPro" id="IPR006058">
    <property type="entry name" value="2Fe2S_fd_BS"/>
</dbReference>
<dbReference type="FunFam" id="3.30.365.10:FF:000004">
    <property type="entry name" value="Xanthine dehydrogenase oxidase"/>
    <property type="match status" value="1"/>
</dbReference>
<comment type="similarity">
    <text evidence="3">Belongs to the xanthine dehydrogenase family.</text>
</comment>
<dbReference type="Gene3D" id="3.90.1170.50">
    <property type="entry name" value="Aldehyde oxidase/xanthine dehydrogenase, a/b hammerhead"/>
    <property type="match status" value="1"/>
</dbReference>
<dbReference type="Pfam" id="PF00111">
    <property type="entry name" value="Fer2"/>
    <property type="match status" value="1"/>
</dbReference>
<dbReference type="InterPro" id="IPR036884">
    <property type="entry name" value="2Fe-2S-bd_dom_sf"/>
</dbReference>
<dbReference type="OrthoDB" id="8300278at2759"/>
<dbReference type="InterPro" id="IPR036856">
    <property type="entry name" value="Ald_Oxase/Xan_DH_a/b_sf"/>
</dbReference>
<keyword evidence="10" id="KW-0408">Iron</keyword>
<dbReference type="InterPro" id="IPR002888">
    <property type="entry name" value="2Fe-2S-bd"/>
</dbReference>
<evidence type="ECO:0000313" key="15">
    <source>
        <dbReference type="Proteomes" id="UP000663834"/>
    </source>
</evidence>
<comment type="cofactor">
    <cofactor evidence="2">
        <name>FAD</name>
        <dbReference type="ChEBI" id="CHEBI:57692"/>
    </cofactor>
</comment>
<dbReference type="Proteomes" id="UP000663834">
    <property type="component" value="Unassembled WGS sequence"/>
</dbReference>
<evidence type="ECO:0000256" key="3">
    <source>
        <dbReference type="ARBA" id="ARBA00006849"/>
    </source>
</evidence>
<dbReference type="InterPro" id="IPR046867">
    <property type="entry name" value="AldOxase/xan_DH_MoCoBD2"/>
</dbReference>
<dbReference type="SUPFAM" id="SSF47741">
    <property type="entry name" value="CO dehydrogenase ISP C-domain like"/>
    <property type="match status" value="1"/>
</dbReference>
<dbReference type="InterPro" id="IPR036010">
    <property type="entry name" value="2Fe-2S_ferredoxin-like_sf"/>
</dbReference>
<keyword evidence="9" id="KW-0560">Oxidoreductase</keyword>
<dbReference type="GO" id="GO:0005506">
    <property type="term" value="F:iron ion binding"/>
    <property type="evidence" value="ECO:0007669"/>
    <property type="project" value="InterPro"/>
</dbReference>
<evidence type="ECO:0000256" key="2">
    <source>
        <dbReference type="ARBA" id="ARBA00001974"/>
    </source>
</evidence>
<keyword evidence="5" id="KW-0285">Flavoprotein</keyword>
<dbReference type="PANTHER" id="PTHR45444:SF3">
    <property type="entry name" value="XANTHINE DEHYDROGENASE"/>
    <property type="match status" value="1"/>
</dbReference>
<keyword evidence="11" id="KW-0411">Iron-sulfur</keyword>
<accession>A0A816EA50</accession>
<dbReference type="GO" id="GO:0016491">
    <property type="term" value="F:oxidoreductase activity"/>
    <property type="evidence" value="ECO:0007669"/>
    <property type="project" value="UniProtKB-KW"/>
</dbReference>
<keyword evidence="6" id="KW-0001">2Fe-2S</keyword>
<dbReference type="Gene3D" id="1.10.150.120">
    <property type="entry name" value="[2Fe-2S]-binding domain"/>
    <property type="match status" value="1"/>
</dbReference>
<dbReference type="Gene3D" id="3.10.20.30">
    <property type="match status" value="1"/>
</dbReference>
<proteinExistence type="inferred from homology"/>
<dbReference type="PANTHER" id="PTHR45444">
    <property type="entry name" value="XANTHINE DEHYDROGENASE"/>
    <property type="match status" value="1"/>
</dbReference>
<evidence type="ECO:0000256" key="1">
    <source>
        <dbReference type="ARBA" id="ARBA00001924"/>
    </source>
</evidence>
<dbReference type="FunFam" id="3.30.365.10:FF:000001">
    <property type="entry name" value="Xanthine dehydrogenase oxidase"/>
    <property type="match status" value="1"/>
</dbReference>
<comment type="cofactor">
    <cofactor evidence="1">
        <name>Mo-molybdopterin</name>
        <dbReference type="ChEBI" id="CHEBI:71302"/>
    </cofactor>
</comment>
<dbReference type="SUPFAM" id="SSF56003">
    <property type="entry name" value="Molybdenum cofactor-binding domain"/>
    <property type="match status" value="1"/>
</dbReference>
<comment type="caution">
    <text evidence="14">The sequence shown here is derived from an EMBL/GenBank/DDBJ whole genome shotgun (WGS) entry which is preliminary data.</text>
</comment>
<evidence type="ECO:0000259" key="13">
    <source>
        <dbReference type="PROSITE" id="PS51085"/>
    </source>
</evidence>
<dbReference type="SUPFAM" id="SSF54292">
    <property type="entry name" value="2Fe-2S ferredoxin-like"/>
    <property type="match status" value="1"/>
</dbReference>
<dbReference type="PROSITE" id="PS51085">
    <property type="entry name" value="2FE2S_FER_2"/>
    <property type="match status" value="1"/>
</dbReference>
<feature type="domain" description="2Fe-2S ferredoxin-type" evidence="13">
    <location>
        <begin position="3"/>
        <end position="91"/>
    </location>
</feature>
<evidence type="ECO:0000256" key="8">
    <source>
        <dbReference type="ARBA" id="ARBA00022827"/>
    </source>
</evidence>
<dbReference type="FunFam" id="3.30.365.10:FF:000003">
    <property type="entry name" value="Aldehyde oxidase 1"/>
    <property type="match status" value="1"/>
</dbReference>
<evidence type="ECO:0000256" key="4">
    <source>
        <dbReference type="ARBA" id="ARBA00022505"/>
    </source>
</evidence>
<dbReference type="Pfam" id="PF02738">
    <property type="entry name" value="MoCoBD_1"/>
    <property type="match status" value="1"/>
</dbReference>
<evidence type="ECO:0000256" key="6">
    <source>
        <dbReference type="ARBA" id="ARBA00022714"/>
    </source>
</evidence>
<evidence type="ECO:0000313" key="14">
    <source>
        <dbReference type="EMBL" id="CAF1643395.1"/>
    </source>
</evidence>
<name>A0A816EA50_9BILA</name>
<protein>
    <recommendedName>
        <fullName evidence="13">2Fe-2S ferredoxin-type domain-containing protein</fullName>
    </recommendedName>
</protein>
<evidence type="ECO:0000256" key="5">
    <source>
        <dbReference type="ARBA" id="ARBA00022630"/>
    </source>
</evidence>